<protein>
    <submittedName>
        <fullName evidence="5">Uncharacterized protein LOC108623115</fullName>
    </submittedName>
</protein>
<gene>
    <name evidence="5" type="primary">LOC108623115</name>
</gene>
<dbReference type="RefSeq" id="XP_017876912.1">
    <property type="nucleotide sequence ID" value="XM_018021423.2"/>
</dbReference>
<evidence type="ECO:0000259" key="3">
    <source>
        <dbReference type="Pfam" id="PF01347"/>
    </source>
</evidence>
<keyword evidence="4" id="KW-1185">Reference proteome</keyword>
<evidence type="ECO:0000256" key="2">
    <source>
        <dbReference type="SAM" id="SignalP"/>
    </source>
</evidence>
<dbReference type="Pfam" id="PF01347">
    <property type="entry name" value="Vitellogenin_N"/>
    <property type="match status" value="1"/>
</dbReference>
<keyword evidence="1 2" id="KW-0732">Signal</keyword>
<evidence type="ECO:0000256" key="1">
    <source>
        <dbReference type="ARBA" id="ARBA00022729"/>
    </source>
</evidence>
<feature type="signal peptide" evidence="2">
    <location>
        <begin position="1"/>
        <end position="21"/>
    </location>
</feature>
<dbReference type="InterPro" id="IPR015816">
    <property type="entry name" value="Vitellinogen_b-sht_N"/>
</dbReference>
<evidence type="ECO:0000313" key="5">
    <source>
        <dbReference type="RefSeq" id="XP_017876912.1"/>
    </source>
</evidence>
<proteinExistence type="predicted"/>
<dbReference type="GeneID" id="108623115"/>
<dbReference type="InterPro" id="IPR001747">
    <property type="entry name" value="Vitellogenin_N"/>
</dbReference>
<evidence type="ECO:0000313" key="4">
    <source>
        <dbReference type="Proteomes" id="UP000694925"/>
    </source>
</evidence>
<organism evidence="4 5">
    <name type="scientific">Ceratina calcarata</name>
    <dbReference type="NCBI Taxonomy" id="156304"/>
    <lineage>
        <taxon>Eukaryota</taxon>
        <taxon>Metazoa</taxon>
        <taxon>Ecdysozoa</taxon>
        <taxon>Arthropoda</taxon>
        <taxon>Hexapoda</taxon>
        <taxon>Insecta</taxon>
        <taxon>Pterygota</taxon>
        <taxon>Neoptera</taxon>
        <taxon>Endopterygota</taxon>
        <taxon>Hymenoptera</taxon>
        <taxon>Apocrita</taxon>
        <taxon>Aculeata</taxon>
        <taxon>Apoidea</taxon>
        <taxon>Anthophila</taxon>
        <taxon>Apidae</taxon>
        <taxon>Ceratina</taxon>
        <taxon>Zadontomerus</taxon>
    </lineage>
</organism>
<accession>A0AAJ7N4A6</accession>
<dbReference type="Gene3D" id="2.30.230.10">
    <property type="entry name" value="Lipovitellin, beta-sheet shell regions, chain A"/>
    <property type="match status" value="1"/>
</dbReference>
<feature type="chain" id="PRO_5042567530" evidence="2">
    <location>
        <begin position="22"/>
        <end position="325"/>
    </location>
</feature>
<dbReference type="GO" id="GO:0005319">
    <property type="term" value="F:lipid transporter activity"/>
    <property type="evidence" value="ECO:0007669"/>
    <property type="project" value="InterPro"/>
</dbReference>
<dbReference type="KEGG" id="ccal:108623115"/>
<dbReference type="AlphaFoldDB" id="A0AAJ7N4A6"/>
<sequence length="325" mass="36412">MSVVLTVVPFFLVARVDIDSAVWNYGPEYTFQVHVNSTAIPEEGSYMSIRLNVASKLVCQPKGYLGLSCHFRDSQADSYATESLDPVMSAVPIGPVSRQEAYELSREQFEIKFSEQGLDSLVVNENIQPRELDMIRVIVGQLNIGVLMSVYGKPEFEVMENFTLGECMTTFTMERSTVGHSFRINRGYVLETLFNLKDGQLVQIRKIRNLLMCTHKMPYFFGSAESMREISDMVSSVVSSESHAAITSTEFISGTTNVVTTSKVSESTETTLYEHISLRLESILPAESEPPEVKDPESASMFIGRWLAENSMEEDSIEMDSPIEI</sequence>
<dbReference type="SUPFAM" id="SSF56968">
    <property type="entry name" value="Lipovitellin-phosvitin complex, beta-sheet shell regions"/>
    <property type="match status" value="1"/>
</dbReference>
<feature type="domain" description="Vitellogenin" evidence="3">
    <location>
        <begin position="23"/>
        <end position="293"/>
    </location>
</feature>
<reference evidence="5" key="1">
    <citation type="submission" date="2025-08" db="UniProtKB">
        <authorList>
            <consortium name="RefSeq"/>
        </authorList>
    </citation>
    <scope>IDENTIFICATION</scope>
    <source>
        <tissue evidence="5">Whole body</tissue>
    </source>
</reference>
<name>A0AAJ7N4A6_9HYME</name>
<dbReference type="InterPro" id="IPR015819">
    <property type="entry name" value="Lipid_transp_b-sht_shell"/>
</dbReference>
<dbReference type="Proteomes" id="UP000694925">
    <property type="component" value="Unplaced"/>
</dbReference>